<evidence type="ECO:0000313" key="2">
    <source>
        <dbReference type="Proteomes" id="UP000051500"/>
    </source>
</evidence>
<dbReference type="Pfam" id="PF08282">
    <property type="entry name" value="Hydrolase_3"/>
    <property type="match status" value="1"/>
</dbReference>
<dbReference type="RefSeq" id="WP_027106763.1">
    <property type="nucleotide sequence ID" value="NZ_AUHP01000018.1"/>
</dbReference>
<dbReference type="STRING" id="1122146.IV53_GL001203"/>
<organism evidence="1 2">
    <name type="scientific">Ligilactobacillus ceti DSM 22408</name>
    <dbReference type="NCBI Taxonomy" id="1122146"/>
    <lineage>
        <taxon>Bacteria</taxon>
        <taxon>Bacillati</taxon>
        <taxon>Bacillota</taxon>
        <taxon>Bacilli</taxon>
        <taxon>Lactobacillales</taxon>
        <taxon>Lactobacillaceae</taxon>
        <taxon>Ligilactobacillus</taxon>
    </lineage>
</organism>
<dbReference type="NCBIfam" id="TIGR01484">
    <property type="entry name" value="HAD-SF-IIB"/>
    <property type="match status" value="1"/>
</dbReference>
<proteinExistence type="predicted"/>
<name>A0A0R2KQ20_9LACO</name>
<reference evidence="1 2" key="1">
    <citation type="journal article" date="2015" name="Genome Announc.">
        <title>Expanding the biotechnology potential of lactobacilli through comparative genomics of 213 strains and associated genera.</title>
        <authorList>
            <person name="Sun Z."/>
            <person name="Harris H.M."/>
            <person name="McCann A."/>
            <person name="Guo C."/>
            <person name="Argimon S."/>
            <person name="Zhang W."/>
            <person name="Yang X."/>
            <person name="Jeffery I.B."/>
            <person name="Cooney J.C."/>
            <person name="Kagawa T.F."/>
            <person name="Liu W."/>
            <person name="Song Y."/>
            <person name="Salvetti E."/>
            <person name="Wrobel A."/>
            <person name="Rasinkangas P."/>
            <person name="Parkhill J."/>
            <person name="Rea M.C."/>
            <person name="O'Sullivan O."/>
            <person name="Ritari J."/>
            <person name="Douillard F.P."/>
            <person name="Paul Ross R."/>
            <person name="Yang R."/>
            <person name="Briner A.E."/>
            <person name="Felis G.E."/>
            <person name="de Vos W.M."/>
            <person name="Barrangou R."/>
            <person name="Klaenhammer T.R."/>
            <person name="Caufield P.W."/>
            <person name="Cui Y."/>
            <person name="Zhang H."/>
            <person name="O'Toole P.W."/>
        </authorList>
    </citation>
    <scope>NUCLEOTIDE SEQUENCE [LARGE SCALE GENOMIC DNA]</scope>
    <source>
        <strain evidence="1 2">DSM 22408</strain>
    </source>
</reference>
<dbReference type="InterPro" id="IPR006379">
    <property type="entry name" value="HAD-SF_hydro_IIB"/>
</dbReference>
<sequence length="276" mass="30847">MVKHIFLDVDGTLCDYQHQVPESAKTAIKLTRAKGNQVYLCTGRSAKQIGPDLMSLGIDGVVGGDGSYVEYENKIIVHHPLQLMAVQQIIAWLNAHDLTFCLETNQGVFAHPDFAHKAQPAFQKYFHGDQKTDQQVVVTDLFHDLTFTTDLERDDVNRLTFILSEQADFQQARQKFPDLLVESWGGKAKDPLFASFGVFGVNKAHGAQELVEYLNIDPKTTIAVGDGRNDLDLFSYVDQAIAMGNSNPEVKERADYITADVTDDGLYQAFEKYNLI</sequence>
<dbReference type="InterPro" id="IPR000150">
    <property type="entry name" value="Cof"/>
</dbReference>
<dbReference type="GO" id="GO:0000287">
    <property type="term" value="F:magnesium ion binding"/>
    <property type="evidence" value="ECO:0007669"/>
    <property type="project" value="TreeGrafter"/>
</dbReference>
<dbReference type="GO" id="GO:0016791">
    <property type="term" value="F:phosphatase activity"/>
    <property type="evidence" value="ECO:0007669"/>
    <property type="project" value="TreeGrafter"/>
</dbReference>
<keyword evidence="2" id="KW-1185">Reference proteome</keyword>
<dbReference type="InterPro" id="IPR023214">
    <property type="entry name" value="HAD_sf"/>
</dbReference>
<dbReference type="AlphaFoldDB" id="A0A0R2KQ20"/>
<dbReference type="Proteomes" id="UP000051500">
    <property type="component" value="Unassembled WGS sequence"/>
</dbReference>
<dbReference type="SUPFAM" id="SSF56784">
    <property type="entry name" value="HAD-like"/>
    <property type="match status" value="1"/>
</dbReference>
<dbReference type="InterPro" id="IPR036412">
    <property type="entry name" value="HAD-like_sf"/>
</dbReference>
<dbReference type="EMBL" id="JQBZ01000010">
    <property type="protein sequence ID" value="KRN89653.1"/>
    <property type="molecule type" value="Genomic_DNA"/>
</dbReference>
<gene>
    <name evidence="1" type="ORF">IV53_GL001203</name>
</gene>
<dbReference type="Gene3D" id="3.30.1240.10">
    <property type="match status" value="1"/>
</dbReference>
<accession>A0A0R2KQ20</accession>
<dbReference type="SFLD" id="SFLDS00003">
    <property type="entry name" value="Haloacid_Dehalogenase"/>
    <property type="match status" value="1"/>
</dbReference>
<dbReference type="PANTHER" id="PTHR10000:SF25">
    <property type="entry name" value="PHOSPHATASE YKRA-RELATED"/>
    <property type="match status" value="1"/>
</dbReference>
<evidence type="ECO:0000313" key="1">
    <source>
        <dbReference type="EMBL" id="KRN89653.1"/>
    </source>
</evidence>
<keyword evidence="1" id="KW-0378">Hydrolase</keyword>
<dbReference type="SFLD" id="SFLDG01140">
    <property type="entry name" value="C2.B:_Phosphomannomutase_and_P"/>
    <property type="match status" value="1"/>
</dbReference>
<dbReference type="NCBIfam" id="TIGR00099">
    <property type="entry name" value="Cof-subfamily"/>
    <property type="match status" value="1"/>
</dbReference>
<protein>
    <submittedName>
        <fullName evidence="1">HAD-superfamily hydrolase phosphatase</fullName>
    </submittedName>
</protein>
<dbReference type="GO" id="GO:0005829">
    <property type="term" value="C:cytosol"/>
    <property type="evidence" value="ECO:0007669"/>
    <property type="project" value="TreeGrafter"/>
</dbReference>
<dbReference type="PATRIC" id="fig|1122146.4.peg.1240"/>
<dbReference type="PANTHER" id="PTHR10000">
    <property type="entry name" value="PHOSPHOSERINE PHOSPHATASE"/>
    <property type="match status" value="1"/>
</dbReference>
<dbReference type="Gene3D" id="3.40.50.1000">
    <property type="entry name" value="HAD superfamily/HAD-like"/>
    <property type="match status" value="1"/>
</dbReference>
<dbReference type="eggNOG" id="COG0561">
    <property type="taxonomic scope" value="Bacteria"/>
</dbReference>
<comment type="caution">
    <text evidence="1">The sequence shown here is derived from an EMBL/GenBank/DDBJ whole genome shotgun (WGS) entry which is preliminary data.</text>
</comment>
<dbReference type="OrthoDB" id="9810101at2"/>